<dbReference type="GO" id="GO:0004519">
    <property type="term" value="F:endonuclease activity"/>
    <property type="evidence" value="ECO:0007669"/>
    <property type="project" value="UniProtKB-KW"/>
</dbReference>
<evidence type="ECO:0000313" key="12">
    <source>
        <dbReference type="EMBL" id="CAC5364881.1"/>
    </source>
</evidence>
<dbReference type="InterPro" id="IPR001037">
    <property type="entry name" value="Integrase_C_retrovir"/>
</dbReference>
<dbReference type="Pfam" id="PF07727">
    <property type="entry name" value="RVT_2"/>
    <property type="match status" value="1"/>
</dbReference>
<dbReference type="PROSITE" id="PS51027">
    <property type="entry name" value="INTEGRASE_DBD"/>
    <property type="match status" value="1"/>
</dbReference>
<dbReference type="InterPro" id="IPR001584">
    <property type="entry name" value="Integrase_cat-core"/>
</dbReference>
<keyword evidence="7" id="KW-0229">DNA integration</keyword>
<dbReference type="PROSITE" id="PS50994">
    <property type="entry name" value="INTEGRASE"/>
    <property type="match status" value="1"/>
</dbReference>
<feature type="domain" description="Integrase catalytic" evidence="10">
    <location>
        <begin position="26"/>
        <end position="177"/>
    </location>
</feature>
<dbReference type="GO" id="GO:0003677">
    <property type="term" value="F:DNA binding"/>
    <property type="evidence" value="ECO:0007669"/>
    <property type="project" value="UniProtKB-KW"/>
</dbReference>
<dbReference type="GO" id="GO:0016779">
    <property type="term" value="F:nucleotidyltransferase activity"/>
    <property type="evidence" value="ECO:0007669"/>
    <property type="project" value="UniProtKB-KW"/>
</dbReference>
<evidence type="ECO:0000256" key="1">
    <source>
        <dbReference type="ARBA" id="ARBA00022679"/>
    </source>
</evidence>
<dbReference type="GO" id="GO:0046872">
    <property type="term" value="F:metal ion binding"/>
    <property type="evidence" value="ECO:0007669"/>
    <property type="project" value="UniProtKB-KW"/>
</dbReference>
<dbReference type="PANTHER" id="PTHR37984:SF5">
    <property type="entry name" value="PROTEIN NYNRIN-LIKE"/>
    <property type="match status" value="1"/>
</dbReference>
<keyword evidence="6" id="KW-0378">Hydrolase</keyword>
<dbReference type="SUPFAM" id="SSF53098">
    <property type="entry name" value="Ribonuclease H-like"/>
    <property type="match status" value="1"/>
</dbReference>
<proteinExistence type="predicted"/>
<evidence type="ECO:0000256" key="7">
    <source>
        <dbReference type="ARBA" id="ARBA00022908"/>
    </source>
</evidence>
<feature type="domain" description="Integrase-type" evidence="11">
    <location>
        <begin position="242"/>
        <end position="300"/>
    </location>
</feature>
<evidence type="ECO:0000256" key="3">
    <source>
        <dbReference type="ARBA" id="ARBA00022722"/>
    </source>
</evidence>
<keyword evidence="5" id="KW-0255">Endonuclease</keyword>
<organism evidence="12 13">
    <name type="scientific">Mytilus coruscus</name>
    <name type="common">Sea mussel</name>
    <dbReference type="NCBI Taxonomy" id="42192"/>
    <lineage>
        <taxon>Eukaryota</taxon>
        <taxon>Metazoa</taxon>
        <taxon>Spiralia</taxon>
        <taxon>Lophotrochozoa</taxon>
        <taxon>Mollusca</taxon>
        <taxon>Bivalvia</taxon>
        <taxon>Autobranchia</taxon>
        <taxon>Pteriomorphia</taxon>
        <taxon>Mytilida</taxon>
        <taxon>Mytiloidea</taxon>
        <taxon>Mytilidae</taxon>
        <taxon>Mytilinae</taxon>
        <taxon>Mytilus</taxon>
    </lineage>
</organism>
<dbReference type="GO" id="GO:0015074">
    <property type="term" value="P:DNA integration"/>
    <property type="evidence" value="ECO:0007669"/>
    <property type="project" value="UniProtKB-KW"/>
</dbReference>
<keyword evidence="3" id="KW-0540">Nuclease</keyword>
<dbReference type="AlphaFoldDB" id="A0A6J8AC79"/>
<evidence type="ECO:0000256" key="4">
    <source>
        <dbReference type="ARBA" id="ARBA00022723"/>
    </source>
</evidence>
<keyword evidence="13" id="KW-1185">Reference proteome</keyword>
<evidence type="ECO:0000256" key="6">
    <source>
        <dbReference type="ARBA" id="ARBA00022801"/>
    </source>
</evidence>
<evidence type="ECO:0000313" key="13">
    <source>
        <dbReference type="Proteomes" id="UP000507470"/>
    </source>
</evidence>
<dbReference type="OrthoDB" id="6127576at2759"/>
<dbReference type="EMBL" id="CACVKT020001087">
    <property type="protein sequence ID" value="CAC5364881.1"/>
    <property type="molecule type" value="Genomic_DNA"/>
</dbReference>
<dbReference type="GO" id="GO:0016787">
    <property type="term" value="F:hydrolase activity"/>
    <property type="evidence" value="ECO:0007669"/>
    <property type="project" value="UniProtKB-KW"/>
</dbReference>
<dbReference type="InterPro" id="IPR012337">
    <property type="entry name" value="RNaseH-like_sf"/>
</dbReference>
<reference evidence="12 13" key="1">
    <citation type="submission" date="2020-06" db="EMBL/GenBank/DDBJ databases">
        <authorList>
            <person name="Li R."/>
            <person name="Bekaert M."/>
        </authorList>
    </citation>
    <scope>NUCLEOTIDE SEQUENCE [LARGE SCALE GENOMIC DNA]</scope>
    <source>
        <strain evidence="13">wild</strain>
    </source>
</reference>
<evidence type="ECO:0000259" key="11">
    <source>
        <dbReference type="PROSITE" id="PS51027"/>
    </source>
</evidence>
<evidence type="ECO:0000256" key="8">
    <source>
        <dbReference type="ARBA" id="ARBA00023125"/>
    </source>
</evidence>
<dbReference type="PANTHER" id="PTHR37984">
    <property type="entry name" value="PROTEIN CBG26694"/>
    <property type="match status" value="1"/>
</dbReference>
<gene>
    <name evidence="12" type="ORF">MCOR_5763</name>
</gene>
<accession>A0A6J8AC79</accession>
<dbReference type="InterPro" id="IPR036397">
    <property type="entry name" value="RNaseH_sf"/>
</dbReference>
<dbReference type="InterPro" id="IPR013103">
    <property type="entry name" value="RVT_2"/>
</dbReference>
<sequence length="559" mass="63543">MNNADTLDLLPSVCENCDICMTNKRPSSKPVVGLPLATEFNETVAVDLHELEHNVWYLHIIDEFTRFSAGSIMKTKKGSEFVKKFLESWISIHGSPRRLYSDNGENFNIEVKTTAAYSPWSNGLLERHNQTLTDTLLKLKADNNCDWDIALSWALMAKNALDNEHGYSPYQLVYGRNPNLPSVLTDKLPALEGTTMSEIVGKHIETLHSARTAFTRSECSERIRRALRKQTRPSGISYQTGDKVYYKRPDNKEWKGPGIVIGQDGAVVFVRHGGMLVRVHQCRLTKVSTIPETEENKNTDINSEQEKVAKRIISKAMPIQENKFVNYCDSDTDNENDSDSNVETIENANNEGQVVNANNEGQAENANNEEQEAKLKELISWKNNSVYEECTDTGQKCISTRWICSLKDTSEGTIHKARLVARGFEEFNRDDIPKDSPTCGTDSLRLVLAILAQRGWKTRTMDIKTAFLQGAEIERKIYVKPPIEAQCKDIIWKLRKCVYGLSDASLSWYNRVKEVLEQCKVSVSKVDPAVFFWKNNKRQREGVLTCHVDDFFMGRIKRI</sequence>
<name>A0A6J8AC79_MYTCO</name>
<evidence type="ECO:0000256" key="9">
    <source>
        <dbReference type="PROSITE-ProRule" id="PRU00506"/>
    </source>
</evidence>
<keyword evidence="4" id="KW-0479">Metal-binding</keyword>
<dbReference type="InterPro" id="IPR050951">
    <property type="entry name" value="Retrovirus_Pol_polyprotein"/>
</dbReference>
<dbReference type="Gene3D" id="3.30.420.10">
    <property type="entry name" value="Ribonuclease H-like superfamily/Ribonuclease H"/>
    <property type="match status" value="1"/>
</dbReference>
<protein>
    <submittedName>
        <fullName evidence="12">Uncharacterized protein</fullName>
    </submittedName>
</protein>
<evidence type="ECO:0000259" key="10">
    <source>
        <dbReference type="PROSITE" id="PS50994"/>
    </source>
</evidence>
<keyword evidence="1" id="KW-0808">Transferase</keyword>
<evidence type="ECO:0000256" key="5">
    <source>
        <dbReference type="ARBA" id="ARBA00022759"/>
    </source>
</evidence>
<keyword evidence="2" id="KW-0548">Nucleotidyltransferase</keyword>
<dbReference type="Proteomes" id="UP000507470">
    <property type="component" value="Unassembled WGS sequence"/>
</dbReference>
<feature type="DNA-binding region" description="Integrase-type" evidence="9">
    <location>
        <begin position="242"/>
        <end position="300"/>
    </location>
</feature>
<keyword evidence="8" id="KW-0238">DNA-binding</keyword>
<evidence type="ECO:0000256" key="2">
    <source>
        <dbReference type="ARBA" id="ARBA00022695"/>
    </source>
</evidence>